<accession>A0A125MNH7</accession>
<name>A0A125MNH7_9GAMM</name>
<feature type="domain" description="N-acetyltransferase" evidence="3">
    <location>
        <begin position="101"/>
        <end position="269"/>
    </location>
</feature>
<evidence type="ECO:0000256" key="1">
    <source>
        <dbReference type="ARBA" id="ARBA00022679"/>
    </source>
</evidence>
<dbReference type="PANTHER" id="PTHR43877">
    <property type="entry name" value="AMINOALKYLPHOSPHONATE N-ACETYLTRANSFERASE-RELATED-RELATED"/>
    <property type="match status" value="1"/>
</dbReference>
<keyword evidence="5" id="KW-1185">Reference proteome</keyword>
<dbReference type="InterPro" id="IPR000182">
    <property type="entry name" value="GNAT_dom"/>
</dbReference>
<evidence type="ECO:0000313" key="4">
    <source>
        <dbReference type="EMBL" id="KWS06588.1"/>
    </source>
</evidence>
<dbReference type="CDD" id="cd04301">
    <property type="entry name" value="NAT_SF"/>
    <property type="match status" value="1"/>
</dbReference>
<dbReference type="InterPro" id="IPR050832">
    <property type="entry name" value="Bact_Acetyltransf"/>
</dbReference>
<evidence type="ECO:0000313" key="5">
    <source>
        <dbReference type="Proteomes" id="UP000023435"/>
    </source>
</evidence>
<dbReference type="EMBL" id="JAJA02000001">
    <property type="protein sequence ID" value="KWS06588.1"/>
    <property type="molecule type" value="Genomic_DNA"/>
</dbReference>
<gene>
    <name evidence="4" type="ORF">AZ78_4144</name>
</gene>
<evidence type="ECO:0000259" key="3">
    <source>
        <dbReference type="PROSITE" id="PS51186"/>
    </source>
</evidence>
<evidence type="ECO:0000256" key="2">
    <source>
        <dbReference type="ARBA" id="ARBA00023315"/>
    </source>
</evidence>
<dbReference type="InterPro" id="IPR016181">
    <property type="entry name" value="Acyl_CoA_acyltransferase"/>
</dbReference>
<comment type="caution">
    <text evidence="4">The sequence shown here is derived from an EMBL/GenBank/DDBJ whole genome shotgun (WGS) entry which is preliminary data.</text>
</comment>
<keyword evidence="1" id="KW-0808">Transferase</keyword>
<dbReference type="AlphaFoldDB" id="A0A125MNH7"/>
<dbReference type="PROSITE" id="PS51186">
    <property type="entry name" value="GNAT"/>
    <property type="match status" value="1"/>
</dbReference>
<organism evidence="4 5">
    <name type="scientific">Lysobacter capsici AZ78</name>
    <dbReference type="NCBI Taxonomy" id="1444315"/>
    <lineage>
        <taxon>Bacteria</taxon>
        <taxon>Pseudomonadati</taxon>
        <taxon>Pseudomonadota</taxon>
        <taxon>Gammaproteobacteria</taxon>
        <taxon>Lysobacterales</taxon>
        <taxon>Lysobacteraceae</taxon>
        <taxon>Lysobacter</taxon>
    </lineage>
</organism>
<dbReference type="Gene3D" id="3.40.630.30">
    <property type="match status" value="1"/>
</dbReference>
<dbReference type="Pfam" id="PF00583">
    <property type="entry name" value="Acetyltransf_1"/>
    <property type="match status" value="1"/>
</dbReference>
<dbReference type="SUPFAM" id="SSF55729">
    <property type="entry name" value="Acyl-CoA N-acyltransferases (Nat)"/>
    <property type="match status" value="1"/>
</dbReference>
<keyword evidence="2" id="KW-0012">Acyltransferase</keyword>
<dbReference type="Proteomes" id="UP000023435">
    <property type="component" value="Unassembled WGS sequence"/>
</dbReference>
<dbReference type="GO" id="GO:0016747">
    <property type="term" value="F:acyltransferase activity, transferring groups other than amino-acyl groups"/>
    <property type="evidence" value="ECO:0007669"/>
    <property type="project" value="InterPro"/>
</dbReference>
<sequence length="353" mass="38108">MNPNRPAPESNAVLKLSEADSRRFAYRIFRGATASPDPHRLLREIVAQHVDIAIVRSPVGQASSMQPLAALGLPPIHADTLVYYRAALSDYRARSARNHDLTISEATGADLGGLQQVAALAFAGYVSHYSANPLLDAAKSSAGYIEWASGYLTHPEPGKITWVARRGQQILGFVCCVVDRDATSCEIVLNAVHPDHAGGGIYTDLVRHAMTQCSKGGMSKIEISTQIWNHAVQKVWAREGFALHRAYDTYHINALLDAGETLVEREFAPTRNINAGDIVPISGAMRAFGERFASATGLSVMALSPLQGDAHYLARVRMVTDATGMPVLVATMRDKAGDLKLVCYANTATQESV</sequence>
<dbReference type="OrthoDB" id="9774179at2"/>
<protein>
    <submittedName>
        <fullName evidence="4">GCN5-related N-acetyltransferase</fullName>
    </submittedName>
</protein>
<reference evidence="4 5" key="1">
    <citation type="journal article" date="2014" name="Genome Announc.">
        <title>Draft Genome Sequence of Lysobacter capsici AZ78, a Bacterium Antagonistic to Plant-Pathogenic Oomycetes.</title>
        <authorList>
            <person name="Puopolo G."/>
            <person name="Sonego P."/>
            <person name="Engelen K."/>
            <person name="Pertot I."/>
        </authorList>
    </citation>
    <scope>NUCLEOTIDE SEQUENCE [LARGE SCALE GENOMIC DNA]</scope>
    <source>
        <strain evidence="4 5">AZ78</strain>
    </source>
</reference>
<dbReference type="RefSeq" id="WP_051547106.1">
    <property type="nucleotide sequence ID" value="NZ_JAJA02000001.1"/>
</dbReference>
<proteinExistence type="predicted"/>